<sequence length="203" mass="22673">MEDMQYEPPQLSSRERDIAACGSRPTNCRGLPARHHLHRVDQDDEAGIRRVAALAGGGSRMGEWSRMNKEILFGRSPSPSVHYNGSSNYLQVGCAWQRAQRRSLHPTARQFLRPHDLYFALLPLAWLRKLGHFSPLVVAYSRDLTSSLTFKTASLLKLTGTVVAVPWVNISGYLKFTRKFADGKDLNRLFPGCEDGLSTATSS</sequence>
<proteinExistence type="predicted"/>
<dbReference type="Gene3D" id="3.40.630.10">
    <property type="entry name" value="Zn peptidases"/>
    <property type="match status" value="1"/>
</dbReference>
<accession>A0A433Q984</accession>
<dbReference type="Proteomes" id="UP000274822">
    <property type="component" value="Unassembled WGS sequence"/>
</dbReference>
<evidence type="ECO:0000313" key="1">
    <source>
        <dbReference type="EMBL" id="RUS26289.1"/>
    </source>
</evidence>
<dbReference type="SUPFAM" id="SSF53187">
    <property type="entry name" value="Zn-dependent exopeptidases"/>
    <property type="match status" value="1"/>
</dbReference>
<dbReference type="InterPro" id="IPR053138">
    <property type="entry name" value="N-alpha-Ac-DABA_deacetylase"/>
</dbReference>
<organism evidence="1 2">
    <name type="scientific">Jimgerdemannia flammicorona</name>
    <dbReference type="NCBI Taxonomy" id="994334"/>
    <lineage>
        <taxon>Eukaryota</taxon>
        <taxon>Fungi</taxon>
        <taxon>Fungi incertae sedis</taxon>
        <taxon>Mucoromycota</taxon>
        <taxon>Mucoromycotina</taxon>
        <taxon>Endogonomycetes</taxon>
        <taxon>Endogonales</taxon>
        <taxon>Endogonaceae</taxon>
        <taxon>Jimgerdemannia</taxon>
    </lineage>
</organism>
<dbReference type="PANTHER" id="PTHR37326">
    <property type="entry name" value="BLL3975 PROTEIN"/>
    <property type="match status" value="1"/>
</dbReference>
<dbReference type="AlphaFoldDB" id="A0A433Q984"/>
<protein>
    <submittedName>
        <fullName evidence="1">Uncharacterized protein</fullName>
    </submittedName>
</protein>
<evidence type="ECO:0000313" key="2">
    <source>
        <dbReference type="Proteomes" id="UP000274822"/>
    </source>
</evidence>
<gene>
    <name evidence="1" type="ORF">BC938DRAFT_470968</name>
</gene>
<comment type="caution">
    <text evidence="1">The sequence shown here is derived from an EMBL/GenBank/DDBJ whole genome shotgun (WGS) entry which is preliminary data.</text>
</comment>
<keyword evidence="2" id="KW-1185">Reference proteome</keyword>
<reference evidence="1 2" key="1">
    <citation type="journal article" date="2018" name="New Phytol.">
        <title>Phylogenomics of Endogonaceae and evolution of mycorrhizas within Mucoromycota.</title>
        <authorList>
            <person name="Chang Y."/>
            <person name="Desiro A."/>
            <person name="Na H."/>
            <person name="Sandor L."/>
            <person name="Lipzen A."/>
            <person name="Clum A."/>
            <person name="Barry K."/>
            <person name="Grigoriev I.V."/>
            <person name="Martin F.M."/>
            <person name="Stajich J.E."/>
            <person name="Smith M.E."/>
            <person name="Bonito G."/>
            <person name="Spatafora J.W."/>
        </authorList>
    </citation>
    <scope>NUCLEOTIDE SEQUENCE [LARGE SCALE GENOMIC DNA]</scope>
    <source>
        <strain evidence="1 2">AD002</strain>
    </source>
</reference>
<name>A0A433Q984_9FUNG</name>
<dbReference type="PANTHER" id="PTHR37326:SF1">
    <property type="entry name" value="BLL3975 PROTEIN"/>
    <property type="match status" value="1"/>
</dbReference>
<dbReference type="EMBL" id="RBNJ01010825">
    <property type="protein sequence ID" value="RUS26289.1"/>
    <property type="molecule type" value="Genomic_DNA"/>
</dbReference>